<gene>
    <name evidence="2" type="ORF">MON41_12185</name>
</gene>
<dbReference type="EMBL" id="JALBUU010000004">
    <property type="protein sequence ID" value="MCI0754516.1"/>
    <property type="molecule type" value="Genomic_DNA"/>
</dbReference>
<dbReference type="PANTHER" id="PTHR43968:SF6">
    <property type="entry name" value="GLUTATHIONE S-TRANSFERASE OMEGA"/>
    <property type="match status" value="1"/>
</dbReference>
<feature type="domain" description="GST N-terminal" evidence="1">
    <location>
        <begin position="3"/>
        <end position="84"/>
    </location>
</feature>
<dbReference type="Gene3D" id="3.40.30.10">
    <property type="entry name" value="Glutaredoxin"/>
    <property type="match status" value="1"/>
</dbReference>
<sequence length="208" mass="21729">MAQPVQLFHAPTSPYVRKVMACILLRGLQGRVELIPTRPAENPGALQAANPLGKVPCLVTAEGTAIFDSPVICEYLDGLGNAQPLFPSPGPARIASLTLQALADGLCDAAVARHQSRAQQEDGAAPTPRQSAFQERQMAAIRRGLAALDAQPPQGLAEIGAVAAACALGYLDLRIPELGWRAIHPRLATWLASVEASPALARTAPPAG</sequence>
<keyword evidence="3" id="KW-1185">Reference proteome</keyword>
<evidence type="ECO:0000313" key="2">
    <source>
        <dbReference type="EMBL" id="MCI0754516.1"/>
    </source>
</evidence>
<organism evidence="2 3">
    <name type="scientific">Teichococcus vastitatis</name>
    <dbReference type="NCBI Taxonomy" id="2307076"/>
    <lineage>
        <taxon>Bacteria</taxon>
        <taxon>Pseudomonadati</taxon>
        <taxon>Pseudomonadota</taxon>
        <taxon>Alphaproteobacteria</taxon>
        <taxon>Acetobacterales</taxon>
        <taxon>Roseomonadaceae</taxon>
        <taxon>Roseomonas</taxon>
    </lineage>
</organism>
<protein>
    <submittedName>
        <fullName evidence="2">Glutathione S-transferase N-terminal domain-containing protein</fullName>
    </submittedName>
</protein>
<proteinExistence type="predicted"/>
<dbReference type="SUPFAM" id="SSF47616">
    <property type="entry name" value="GST C-terminal domain-like"/>
    <property type="match status" value="1"/>
</dbReference>
<dbReference type="Pfam" id="PF13410">
    <property type="entry name" value="GST_C_2"/>
    <property type="match status" value="1"/>
</dbReference>
<name>A0ABS9W5E5_9PROT</name>
<evidence type="ECO:0000313" key="3">
    <source>
        <dbReference type="Proteomes" id="UP001201985"/>
    </source>
</evidence>
<dbReference type="CDD" id="cd03049">
    <property type="entry name" value="GST_N_3"/>
    <property type="match status" value="1"/>
</dbReference>
<dbReference type="PROSITE" id="PS50404">
    <property type="entry name" value="GST_NTER"/>
    <property type="match status" value="1"/>
</dbReference>
<dbReference type="InterPro" id="IPR004045">
    <property type="entry name" value="Glutathione_S-Trfase_N"/>
</dbReference>
<dbReference type="PANTHER" id="PTHR43968">
    <property type="match status" value="1"/>
</dbReference>
<evidence type="ECO:0000259" key="1">
    <source>
        <dbReference type="PROSITE" id="PS50404"/>
    </source>
</evidence>
<dbReference type="Pfam" id="PF13409">
    <property type="entry name" value="GST_N_2"/>
    <property type="match status" value="1"/>
</dbReference>
<dbReference type="Proteomes" id="UP001201985">
    <property type="component" value="Unassembled WGS sequence"/>
</dbReference>
<dbReference type="CDD" id="cd03205">
    <property type="entry name" value="GST_C_6"/>
    <property type="match status" value="1"/>
</dbReference>
<comment type="caution">
    <text evidence="2">The sequence shown here is derived from an EMBL/GenBank/DDBJ whole genome shotgun (WGS) entry which is preliminary data.</text>
</comment>
<dbReference type="Gene3D" id="1.20.1050.10">
    <property type="match status" value="1"/>
</dbReference>
<dbReference type="SUPFAM" id="SSF52833">
    <property type="entry name" value="Thioredoxin-like"/>
    <property type="match status" value="1"/>
</dbReference>
<dbReference type="InterPro" id="IPR036249">
    <property type="entry name" value="Thioredoxin-like_sf"/>
</dbReference>
<reference evidence="2 3" key="1">
    <citation type="submission" date="2022-03" db="EMBL/GenBank/DDBJ databases">
        <title>Complete genome analysis of Roseomonas KG 17.1 : a prolific producer of plant growth promoters.</title>
        <authorList>
            <person name="Saadouli I."/>
            <person name="Najjari A."/>
            <person name="Mosbah A."/>
            <person name="Ouzari H.I."/>
        </authorList>
    </citation>
    <scope>NUCLEOTIDE SEQUENCE [LARGE SCALE GENOMIC DNA]</scope>
    <source>
        <strain evidence="2 3">KG17-1</strain>
    </source>
</reference>
<dbReference type="InterPro" id="IPR050983">
    <property type="entry name" value="GST_Omega/HSP26"/>
</dbReference>
<dbReference type="InterPro" id="IPR036282">
    <property type="entry name" value="Glutathione-S-Trfase_C_sf"/>
</dbReference>
<accession>A0ABS9W5E5</accession>
<dbReference type="RefSeq" id="WP_120006305.1">
    <property type="nucleotide sequence ID" value="NZ_JALBUU010000004.1"/>
</dbReference>